<organism evidence="2 3">
    <name type="scientific">Rangifer tarandus platyrhynchus</name>
    <name type="common">Svalbard reindeer</name>
    <dbReference type="NCBI Taxonomy" id="3082113"/>
    <lineage>
        <taxon>Eukaryota</taxon>
        <taxon>Metazoa</taxon>
        <taxon>Chordata</taxon>
        <taxon>Craniata</taxon>
        <taxon>Vertebrata</taxon>
        <taxon>Euteleostomi</taxon>
        <taxon>Mammalia</taxon>
        <taxon>Eutheria</taxon>
        <taxon>Laurasiatheria</taxon>
        <taxon>Artiodactyla</taxon>
        <taxon>Ruminantia</taxon>
        <taxon>Pecora</taxon>
        <taxon>Cervidae</taxon>
        <taxon>Odocoileinae</taxon>
        <taxon>Rangifer</taxon>
    </lineage>
</organism>
<reference evidence="2" key="1">
    <citation type="submission" date="2023-04" db="EMBL/GenBank/DDBJ databases">
        <authorList>
            <consortium name="ELIXIR-Norway"/>
        </authorList>
    </citation>
    <scope>NUCLEOTIDE SEQUENCE [LARGE SCALE GENOMIC DNA]</scope>
</reference>
<accession>A0ABN8Y8L4</accession>
<evidence type="ECO:0000256" key="1">
    <source>
        <dbReference type="SAM" id="MobiDB-lite"/>
    </source>
</evidence>
<gene>
    <name evidence="2" type="ORF">MRATA1EN1_LOCUS6859</name>
</gene>
<feature type="region of interest" description="Disordered" evidence="1">
    <location>
        <begin position="31"/>
        <end position="118"/>
    </location>
</feature>
<evidence type="ECO:0000313" key="3">
    <source>
        <dbReference type="Proteomes" id="UP001176941"/>
    </source>
</evidence>
<protein>
    <submittedName>
        <fullName evidence="2">Uncharacterized protein</fullName>
    </submittedName>
</protein>
<feature type="compositionally biased region" description="Pro residues" evidence="1">
    <location>
        <begin position="223"/>
        <end position="232"/>
    </location>
</feature>
<feature type="compositionally biased region" description="Basic residues" evidence="1">
    <location>
        <begin position="31"/>
        <end position="40"/>
    </location>
</feature>
<proteinExistence type="predicted"/>
<evidence type="ECO:0000313" key="2">
    <source>
        <dbReference type="EMBL" id="CAI9157897.1"/>
    </source>
</evidence>
<sequence length="265" mass="28056">MLCAGWLLRFKTFEDLILNWKAGALEFAHGRTGHAQRRPRGQPLFAGARSRRRAGSRLQLELQRPELELPGVSPPVPPSSRAAAGAGAGGASGGQPAPEQAELVRSPEPRTGQFPGRSLAGWDACGALALSGHRPRCKVGPGRGEPGRGQSGAGGMRLQQPWLLERPARCLMRVARSGTPLRGGGSRQAPRGMLSSWRRRERGLRAGVQLFCARRAELGSLVPYPPPTPPNQGPGVRAGLGEPQSGAVCFEKVEGSALLSSLSPR</sequence>
<keyword evidence="3" id="KW-1185">Reference proteome</keyword>
<feature type="region of interest" description="Disordered" evidence="1">
    <location>
        <begin position="133"/>
        <end position="156"/>
    </location>
</feature>
<name>A0ABN8Y8L4_RANTA</name>
<dbReference type="Proteomes" id="UP001176941">
    <property type="component" value="Chromosome 16"/>
</dbReference>
<feature type="region of interest" description="Disordered" evidence="1">
    <location>
        <begin position="222"/>
        <end position="242"/>
    </location>
</feature>
<feature type="compositionally biased region" description="Gly residues" evidence="1">
    <location>
        <begin position="141"/>
        <end position="155"/>
    </location>
</feature>
<dbReference type="EMBL" id="OX459952">
    <property type="protein sequence ID" value="CAI9157897.1"/>
    <property type="molecule type" value="Genomic_DNA"/>
</dbReference>